<proteinExistence type="evidence at transcript level"/>
<dbReference type="EMBL" id="GEFH01000058">
    <property type="protein sequence ID" value="JAP68523.1"/>
    <property type="molecule type" value="mRNA"/>
</dbReference>
<accession>A0A131XMX1</accession>
<evidence type="ECO:0000256" key="1">
    <source>
        <dbReference type="SAM" id="SignalP"/>
    </source>
</evidence>
<sequence>SHPSFIVAKFMAWSSTLVVCHPPYSLDVATILLFPQVKRELKGKHWKTVECTQKHVTTFLKDIPVKDFEGAFQAWQTRLCRCIDAGESILKNINHLYISDEPTYFPRKCALLFFNGPCIHWYERISARLCHASTYICWLEN</sequence>
<dbReference type="GO" id="GO:0003676">
    <property type="term" value="F:nucleic acid binding"/>
    <property type="evidence" value="ECO:0007669"/>
    <property type="project" value="InterPro"/>
</dbReference>
<feature type="signal peptide" evidence="1">
    <location>
        <begin position="1"/>
        <end position="20"/>
    </location>
</feature>
<dbReference type="AlphaFoldDB" id="A0A131XMX1"/>
<dbReference type="Gene3D" id="3.30.420.10">
    <property type="entry name" value="Ribonuclease H-like superfamily/Ribonuclease H"/>
    <property type="match status" value="1"/>
</dbReference>
<feature type="non-terminal residue" evidence="2">
    <location>
        <position position="1"/>
    </location>
</feature>
<feature type="chain" id="PRO_5007283963" evidence="1">
    <location>
        <begin position="21"/>
        <end position="141"/>
    </location>
</feature>
<evidence type="ECO:0000313" key="2">
    <source>
        <dbReference type="EMBL" id="JAP68523.1"/>
    </source>
</evidence>
<protein>
    <submittedName>
        <fullName evidence="2">Putative mariner mos1 transposase</fullName>
    </submittedName>
</protein>
<dbReference type="InterPro" id="IPR036397">
    <property type="entry name" value="RNaseH_sf"/>
</dbReference>
<reference evidence="2" key="1">
    <citation type="journal article" date="2017" name="Ticks Tick Borne Dis.">
        <title>An insight into the sialome of Hyalomma excavatum.</title>
        <authorList>
            <person name="Ribeiro J.M."/>
            <person name="Slovak M."/>
            <person name="Francischetti I.M."/>
        </authorList>
    </citation>
    <scope>NUCLEOTIDE SEQUENCE</scope>
    <source>
        <strain evidence="2">Samish</strain>
        <tissue evidence="2">Salivary glands</tissue>
    </source>
</reference>
<organism evidence="2">
    <name type="scientific">Hyalomma excavatum</name>
    <dbReference type="NCBI Taxonomy" id="257692"/>
    <lineage>
        <taxon>Eukaryota</taxon>
        <taxon>Metazoa</taxon>
        <taxon>Ecdysozoa</taxon>
        <taxon>Arthropoda</taxon>
        <taxon>Chelicerata</taxon>
        <taxon>Arachnida</taxon>
        <taxon>Acari</taxon>
        <taxon>Parasitiformes</taxon>
        <taxon>Ixodida</taxon>
        <taxon>Ixodoidea</taxon>
        <taxon>Ixodidae</taxon>
        <taxon>Hyalomminae</taxon>
        <taxon>Hyalomma</taxon>
    </lineage>
</organism>
<name>A0A131XMX1_9ACAR</name>
<keyword evidence="1" id="KW-0732">Signal</keyword>